<dbReference type="RefSeq" id="WP_154769845.1">
    <property type="nucleotide sequence ID" value="NZ_WLYK01000008.1"/>
</dbReference>
<dbReference type="InterPro" id="IPR036291">
    <property type="entry name" value="NAD(P)-bd_dom_sf"/>
</dbReference>
<organism evidence="12 13">
    <name type="scientific">Nakamurella alba</name>
    <dbReference type="NCBI Taxonomy" id="2665158"/>
    <lineage>
        <taxon>Bacteria</taxon>
        <taxon>Bacillati</taxon>
        <taxon>Actinomycetota</taxon>
        <taxon>Actinomycetes</taxon>
        <taxon>Nakamurellales</taxon>
        <taxon>Nakamurellaceae</taxon>
        <taxon>Nakamurella</taxon>
    </lineage>
</organism>
<evidence type="ECO:0000256" key="7">
    <source>
        <dbReference type="ARBA" id="ARBA00023027"/>
    </source>
</evidence>
<evidence type="ECO:0000256" key="10">
    <source>
        <dbReference type="RuleBase" id="RU366046"/>
    </source>
</evidence>
<evidence type="ECO:0000256" key="5">
    <source>
        <dbReference type="ARBA" id="ARBA00013189"/>
    </source>
</evidence>
<dbReference type="EC" id="5.1.3.2" evidence="5 10"/>
<dbReference type="UniPathway" id="UPA00214"/>
<keyword evidence="8 10" id="KW-0413">Isomerase</keyword>
<evidence type="ECO:0000313" key="12">
    <source>
        <dbReference type="EMBL" id="MTD15822.1"/>
    </source>
</evidence>
<evidence type="ECO:0000259" key="11">
    <source>
        <dbReference type="Pfam" id="PF01370"/>
    </source>
</evidence>
<evidence type="ECO:0000256" key="9">
    <source>
        <dbReference type="ARBA" id="ARBA00023277"/>
    </source>
</evidence>
<dbReference type="InterPro" id="IPR001509">
    <property type="entry name" value="Epimerase_deHydtase"/>
</dbReference>
<evidence type="ECO:0000256" key="2">
    <source>
        <dbReference type="ARBA" id="ARBA00001911"/>
    </source>
</evidence>
<proteinExistence type="inferred from homology"/>
<keyword evidence="7 10" id="KW-0520">NAD</keyword>
<comment type="similarity">
    <text evidence="4 10">Belongs to the NAD(P)-dependent epimerase/dehydratase family.</text>
</comment>
<evidence type="ECO:0000256" key="1">
    <source>
        <dbReference type="ARBA" id="ARBA00000083"/>
    </source>
</evidence>
<dbReference type="CDD" id="cd05247">
    <property type="entry name" value="UDP_G4E_1_SDR_e"/>
    <property type="match status" value="1"/>
</dbReference>
<dbReference type="PANTHER" id="PTHR43725:SF53">
    <property type="entry name" value="UDP-ARABINOSE 4-EPIMERASE 1"/>
    <property type="match status" value="1"/>
</dbReference>
<protein>
    <recommendedName>
        <fullName evidence="6 10">UDP-glucose 4-epimerase</fullName>
        <ecNumber evidence="5 10">5.1.3.2</ecNumber>
    </recommendedName>
</protein>
<comment type="cofactor">
    <cofactor evidence="2 10">
        <name>NAD(+)</name>
        <dbReference type="ChEBI" id="CHEBI:57540"/>
    </cofactor>
</comment>
<dbReference type="NCBIfam" id="TIGR01179">
    <property type="entry name" value="galE"/>
    <property type="match status" value="1"/>
</dbReference>
<name>A0A7K1FNS8_9ACTN</name>
<keyword evidence="13" id="KW-1185">Reference proteome</keyword>
<comment type="subunit">
    <text evidence="10">Homodimer.</text>
</comment>
<accession>A0A7K1FNS8</accession>
<comment type="pathway">
    <text evidence="3 10">Carbohydrate metabolism; galactose metabolism.</text>
</comment>
<dbReference type="Pfam" id="PF01370">
    <property type="entry name" value="Epimerase"/>
    <property type="match status" value="1"/>
</dbReference>
<dbReference type="AlphaFoldDB" id="A0A7K1FNS8"/>
<keyword evidence="9 10" id="KW-0119">Carbohydrate metabolism</keyword>
<comment type="caution">
    <text evidence="12">The sequence shown here is derived from an EMBL/GenBank/DDBJ whole genome shotgun (WGS) entry which is preliminary data.</text>
</comment>
<dbReference type="Proteomes" id="UP000460221">
    <property type="component" value="Unassembled WGS sequence"/>
</dbReference>
<dbReference type="EMBL" id="WLYK01000008">
    <property type="protein sequence ID" value="MTD15822.1"/>
    <property type="molecule type" value="Genomic_DNA"/>
</dbReference>
<dbReference type="InterPro" id="IPR005886">
    <property type="entry name" value="UDP_G4E"/>
</dbReference>
<gene>
    <name evidence="12" type="primary">galE</name>
    <name evidence="12" type="ORF">GIS00_17955</name>
</gene>
<reference evidence="12 13" key="1">
    <citation type="submission" date="2019-11" db="EMBL/GenBank/DDBJ databases">
        <authorList>
            <person name="Jiang L.-Q."/>
        </authorList>
    </citation>
    <scope>NUCLEOTIDE SEQUENCE [LARGE SCALE GENOMIC DNA]</scope>
    <source>
        <strain evidence="12 13">YIM 132087</strain>
    </source>
</reference>
<feature type="domain" description="NAD-dependent epimerase/dehydratase" evidence="11">
    <location>
        <begin position="4"/>
        <end position="240"/>
    </location>
</feature>
<sequence>MKTLVVGGAGYIGSVVVRLLLAEGHAVTILDDLSTGHSDSVPDGVELVVGDISTAGDVLRGNGFDAVLHFAAKSLVGESVVRPSLYWHTNVIGSRALLDAITEHEVPRLVFSSTAATYGEPDVVPITEDTPTRPTNTYGATKLAVDMMISNECAATPLAAVSLRYFNVAGAAWGAGERHTTETHLIPIALDAADGRRDKLDIYGDDWPTPDGTAVRDYVHVADLARAHVLALTAADPGEHLICNLGNGNGFSVREVVSCVEDVTGLPLPVAAAPRRAGDPARLVASADRAKARLGWEPEHDLRRMVADAWEFTRSR</sequence>
<dbReference type="GO" id="GO:0003978">
    <property type="term" value="F:UDP-glucose 4-epimerase activity"/>
    <property type="evidence" value="ECO:0007669"/>
    <property type="project" value="UniProtKB-UniRule"/>
</dbReference>
<dbReference type="Gene3D" id="3.40.50.720">
    <property type="entry name" value="NAD(P)-binding Rossmann-like Domain"/>
    <property type="match status" value="1"/>
</dbReference>
<dbReference type="PANTHER" id="PTHR43725">
    <property type="entry name" value="UDP-GLUCOSE 4-EPIMERASE"/>
    <property type="match status" value="1"/>
</dbReference>
<evidence type="ECO:0000313" key="13">
    <source>
        <dbReference type="Proteomes" id="UP000460221"/>
    </source>
</evidence>
<evidence type="ECO:0000256" key="8">
    <source>
        <dbReference type="ARBA" id="ARBA00023235"/>
    </source>
</evidence>
<dbReference type="SUPFAM" id="SSF51735">
    <property type="entry name" value="NAD(P)-binding Rossmann-fold domains"/>
    <property type="match status" value="1"/>
</dbReference>
<dbReference type="Gene3D" id="3.90.25.10">
    <property type="entry name" value="UDP-galactose 4-epimerase, domain 1"/>
    <property type="match status" value="1"/>
</dbReference>
<evidence type="ECO:0000256" key="6">
    <source>
        <dbReference type="ARBA" id="ARBA00018569"/>
    </source>
</evidence>
<comment type="catalytic activity">
    <reaction evidence="1 10">
        <text>UDP-alpha-D-glucose = UDP-alpha-D-galactose</text>
        <dbReference type="Rhea" id="RHEA:22168"/>
        <dbReference type="ChEBI" id="CHEBI:58885"/>
        <dbReference type="ChEBI" id="CHEBI:66914"/>
        <dbReference type="EC" id="5.1.3.2"/>
    </reaction>
</comment>
<dbReference type="GO" id="GO:0033499">
    <property type="term" value="P:galactose catabolic process via UDP-galactose, Leloir pathway"/>
    <property type="evidence" value="ECO:0007669"/>
    <property type="project" value="TreeGrafter"/>
</dbReference>
<evidence type="ECO:0000256" key="4">
    <source>
        <dbReference type="ARBA" id="ARBA00007637"/>
    </source>
</evidence>
<evidence type="ECO:0000256" key="3">
    <source>
        <dbReference type="ARBA" id="ARBA00004947"/>
    </source>
</evidence>